<dbReference type="SUPFAM" id="SSF81631">
    <property type="entry name" value="PAP/OAS1 substrate-binding domain"/>
    <property type="match status" value="1"/>
</dbReference>
<dbReference type="Gene3D" id="1.20.120.330">
    <property type="entry name" value="Nucleotidyltransferases domain 2"/>
    <property type="match status" value="1"/>
</dbReference>
<proteinExistence type="predicted"/>
<sequence>MRSEQEMLELIYMIAKSDDRIRAVYMNGSRANPQVKRDILQDYDIVYVVTETGLFIKDEAWIKVFGELIMLQEPDRMDLAAGREVDVSRSYSYLMLFSDGNRIDLHIETKEEMLEQYGKDSLTVPLLDKDGILPEIPFASDCSYHVKEPTAIRYSHVCNEFWWCQQNVAKGIWRKEIPYAKNMAETIVRPMLDEMVSWWIGMNHNFQVSSGKMGKYFREYLPEEYWYMYEHTYGDSSEENMWQSLFMMNDLFRLLGEEVAKQHNLNYPANDDSKMTKYLQRLRSMPINAENIF</sequence>
<comment type="caution">
    <text evidence="1">The sequence shown here is derived from an EMBL/GenBank/DDBJ whole genome shotgun (WGS) entry which is preliminary data.</text>
</comment>
<dbReference type="Gene3D" id="3.30.460.10">
    <property type="entry name" value="Beta Polymerase, domain 2"/>
    <property type="match status" value="1"/>
</dbReference>
<dbReference type="AlphaFoldDB" id="A0A553SPW7"/>
<evidence type="ECO:0000313" key="2">
    <source>
        <dbReference type="Proteomes" id="UP000319837"/>
    </source>
</evidence>
<organism evidence="1 2">
    <name type="scientific">Niallia circulans</name>
    <name type="common">Bacillus circulans</name>
    <dbReference type="NCBI Taxonomy" id="1397"/>
    <lineage>
        <taxon>Bacteria</taxon>
        <taxon>Bacillati</taxon>
        <taxon>Bacillota</taxon>
        <taxon>Bacilli</taxon>
        <taxon>Bacillales</taxon>
        <taxon>Bacillaceae</taxon>
        <taxon>Niallia</taxon>
    </lineage>
</organism>
<dbReference type="Pfam" id="PF04439">
    <property type="entry name" value="Adenyl_transf"/>
    <property type="match status" value="1"/>
</dbReference>
<dbReference type="EMBL" id="RIBP01000004">
    <property type="protein sequence ID" value="TRZ39045.1"/>
    <property type="molecule type" value="Genomic_DNA"/>
</dbReference>
<keyword evidence="1" id="KW-0808">Transferase</keyword>
<dbReference type="SUPFAM" id="SSF81301">
    <property type="entry name" value="Nucleotidyltransferase"/>
    <property type="match status" value="1"/>
</dbReference>
<name>A0A553SPW7_NIACI</name>
<dbReference type="GO" id="GO:0016779">
    <property type="term" value="F:nucleotidyltransferase activity"/>
    <property type="evidence" value="ECO:0007669"/>
    <property type="project" value="UniProtKB-KW"/>
</dbReference>
<dbReference type="PIRSF" id="PIRSF000812">
    <property type="entry name" value="AAD"/>
    <property type="match status" value="1"/>
</dbReference>
<dbReference type="InterPro" id="IPR043519">
    <property type="entry name" value="NT_sf"/>
</dbReference>
<dbReference type="InterPro" id="IPR007530">
    <property type="entry name" value="Aminoglycoside_adenylylTfrase"/>
</dbReference>
<keyword evidence="1" id="KW-0548">Nucleotidyltransferase</keyword>
<reference evidence="2" key="1">
    <citation type="submission" date="2018-10" db="EMBL/GenBank/DDBJ databases">
        <title>FDA dAtabase for Regulatory Grade micrObial Sequences (FDA-ARGOS): Supporting development and validation of Infectious Disease Dx tests.</title>
        <authorList>
            <person name="Minogue T."/>
            <person name="Wolcott M."/>
            <person name="Wasieloski L."/>
            <person name="Aguilar W."/>
            <person name="Moore D."/>
            <person name="Tallon L."/>
            <person name="Sadzewicz L."/>
            <person name="Sengamalay N."/>
            <person name="Ott S."/>
            <person name="Godinez A."/>
            <person name="Nagaraj S."/>
            <person name="Vavikolanu K."/>
            <person name="Vyas G."/>
            <person name="Nadendla S."/>
            <person name="George J."/>
            <person name="Sichtig H."/>
        </authorList>
    </citation>
    <scope>NUCLEOTIDE SEQUENCE [LARGE SCALE GENOMIC DNA]</scope>
    <source>
        <strain evidence="2">FDAARGOS_343</strain>
    </source>
</reference>
<dbReference type="Proteomes" id="UP000319837">
    <property type="component" value="Unassembled WGS sequence"/>
</dbReference>
<accession>A0A553SPW7</accession>
<protein>
    <submittedName>
        <fullName evidence="1">Aminoglycoside 6-adenylyltransferase</fullName>
    </submittedName>
</protein>
<evidence type="ECO:0000313" key="1">
    <source>
        <dbReference type="EMBL" id="TRZ39045.1"/>
    </source>
</evidence>
<gene>
    <name evidence="1" type="primary">ant(6)</name>
    <name evidence="1" type="ORF">CEQ21_12155</name>
</gene>